<feature type="compositionally biased region" description="Polar residues" evidence="1">
    <location>
        <begin position="414"/>
        <end position="431"/>
    </location>
</feature>
<dbReference type="PANTHER" id="PTHR10825:SF72">
    <property type="entry name" value="UBIQUITIN-LIKE DOMAIN-CONTAINING PROTEIN"/>
    <property type="match status" value="1"/>
</dbReference>
<feature type="compositionally biased region" description="Polar residues" evidence="1">
    <location>
        <begin position="365"/>
        <end position="382"/>
    </location>
</feature>
<dbReference type="PANTHER" id="PTHR10825">
    <property type="entry name" value="RING FINGER DOMAIN-CONTAINING, POLYCOMB GROUP COMPONENT"/>
    <property type="match status" value="1"/>
</dbReference>
<feature type="region of interest" description="Disordered" evidence="1">
    <location>
        <begin position="1"/>
        <end position="22"/>
    </location>
</feature>
<evidence type="ECO:0000313" key="5">
    <source>
        <dbReference type="Proteomes" id="UP000230750"/>
    </source>
</evidence>
<feature type="region of interest" description="Disordered" evidence="1">
    <location>
        <begin position="312"/>
        <end position="460"/>
    </location>
</feature>
<dbReference type="Gene3D" id="3.10.20.90">
    <property type="entry name" value="Phosphatidylinositol 3-kinase Catalytic Subunit, Chain A, domain 1"/>
    <property type="match status" value="1"/>
</dbReference>
<dbReference type="AlphaFoldDB" id="A0A2G8KV43"/>
<keyword evidence="2" id="KW-0472">Membrane</keyword>
<proteinExistence type="predicted"/>
<dbReference type="OrthoDB" id="1305878at2759"/>
<feature type="compositionally biased region" description="Basic and acidic residues" evidence="1">
    <location>
        <begin position="197"/>
        <end position="211"/>
    </location>
</feature>
<organism evidence="4 5">
    <name type="scientific">Stichopus japonicus</name>
    <name type="common">Sea cucumber</name>
    <dbReference type="NCBI Taxonomy" id="307972"/>
    <lineage>
        <taxon>Eukaryota</taxon>
        <taxon>Metazoa</taxon>
        <taxon>Echinodermata</taxon>
        <taxon>Eleutherozoa</taxon>
        <taxon>Echinozoa</taxon>
        <taxon>Holothuroidea</taxon>
        <taxon>Aspidochirotacea</taxon>
        <taxon>Aspidochirotida</taxon>
        <taxon>Stichopodidae</taxon>
        <taxon>Apostichopus</taxon>
    </lineage>
</organism>
<sequence>MVHKTRPLHNASSSRSARSPGNSGNIHLAREFECAVHPSLLRLCIYPNVVIFSVTVWFIASSIILTIAFTDSFLGFAHNRNLCIHDGVYACVCDAQLANAISQDRKVGPISYLVVDRALQNIVYKLVPGLFKDEMKKRRDFYTQHPQASTSSGNSPVDLEARGEVSEEALVIYSDDEHMNLSLEYYVPYRRKVLEEKNHGDKEKNKKRTNDDDSMNGDDMVHKRYLRCPAAVCVKHIKKFIRNKFDLRTNYQIEITHMDNEDDSLPDDYTLMDVAYIYTWRRNGPLPLVFRVFQEANKRQKSNYVAEVAKESTRLRTDSDLSRPPVVASEPIANQERSRQATPPPPELDKEETFVEDSKNKNNLDETTTDLVEMSVLQSSNEDINKNDNGGHKEESLREVRKQTTEEEECLKANSLSNNNDNTEVITTNGQTKDHLPIDLKTGASSVDAPPTLTTVVPAR</sequence>
<feature type="transmembrane region" description="Helical" evidence="2">
    <location>
        <begin position="49"/>
        <end position="69"/>
    </location>
</feature>
<name>A0A2G8KV43_STIJA</name>
<protein>
    <submittedName>
        <fullName evidence="4">Polycomb complex protein BMI-1</fullName>
    </submittedName>
</protein>
<feature type="compositionally biased region" description="Basic and acidic residues" evidence="1">
    <location>
        <begin position="347"/>
        <end position="364"/>
    </location>
</feature>
<evidence type="ECO:0000259" key="3">
    <source>
        <dbReference type="Pfam" id="PF16207"/>
    </source>
</evidence>
<keyword evidence="5" id="KW-1185">Reference proteome</keyword>
<gene>
    <name evidence="4" type="ORF">BSL78_11225</name>
</gene>
<dbReference type="GO" id="GO:0035102">
    <property type="term" value="C:PRC1 complex"/>
    <property type="evidence" value="ECO:0007669"/>
    <property type="project" value="TreeGrafter"/>
</dbReference>
<feature type="compositionally biased region" description="Basic and acidic residues" evidence="1">
    <location>
        <begin position="312"/>
        <end position="321"/>
    </location>
</feature>
<dbReference type="GO" id="GO:0000122">
    <property type="term" value="P:negative regulation of transcription by RNA polymerase II"/>
    <property type="evidence" value="ECO:0007669"/>
    <property type="project" value="TreeGrafter"/>
</dbReference>
<evidence type="ECO:0000313" key="4">
    <source>
        <dbReference type="EMBL" id="PIK51883.1"/>
    </source>
</evidence>
<evidence type="ECO:0000256" key="1">
    <source>
        <dbReference type="SAM" id="MobiDB-lite"/>
    </source>
</evidence>
<keyword evidence="2" id="KW-0812">Transmembrane</keyword>
<evidence type="ECO:0000256" key="2">
    <source>
        <dbReference type="SAM" id="Phobius"/>
    </source>
</evidence>
<dbReference type="Pfam" id="PF16207">
    <property type="entry name" value="RAWUL"/>
    <property type="match status" value="1"/>
</dbReference>
<keyword evidence="2" id="KW-1133">Transmembrane helix</keyword>
<feature type="domain" description="RAWUL" evidence="3">
    <location>
        <begin position="224"/>
        <end position="291"/>
    </location>
</feature>
<dbReference type="GO" id="GO:1990841">
    <property type="term" value="F:promoter-specific chromatin binding"/>
    <property type="evidence" value="ECO:0007669"/>
    <property type="project" value="TreeGrafter"/>
</dbReference>
<reference evidence="4 5" key="1">
    <citation type="journal article" date="2017" name="PLoS Biol.">
        <title>The sea cucumber genome provides insights into morphological evolution and visceral regeneration.</title>
        <authorList>
            <person name="Zhang X."/>
            <person name="Sun L."/>
            <person name="Yuan J."/>
            <person name="Sun Y."/>
            <person name="Gao Y."/>
            <person name="Zhang L."/>
            <person name="Li S."/>
            <person name="Dai H."/>
            <person name="Hamel J.F."/>
            <person name="Liu C."/>
            <person name="Yu Y."/>
            <person name="Liu S."/>
            <person name="Lin W."/>
            <person name="Guo K."/>
            <person name="Jin S."/>
            <person name="Xu P."/>
            <person name="Storey K.B."/>
            <person name="Huan P."/>
            <person name="Zhang T."/>
            <person name="Zhou Y."/>
            <person name="Zhang J."/>
            <person name="Lin C."/>
            <person name="Li X."/>
            <person name="Xing L."/>
            <person name="Huo D."/>
            <person name="Sun M."/>
            <person name="Wang L."/>
            <person name="Mercier A."/>
            <person name="Li F."/>
            <person name="Yang H."/>
            <person name="Xiang J."/>
        </authorList>
    </citation>
    <scope>NUCLEOTIDE SEQUENCE [LARGE SCALE GENOMIC DNA]</scope>
    <source>
        <strain evidence="4">Shaxun</strain>
        <tissue evidence="4">Muscle</tissue>
    </source>
</reference>
<comment type="caution">
    <text evidence="4">The sequence shown here is derived from an EMBL/GenBank/DDBJ whole genome shotgun (WGS) entry which is preliminary data.</text>
</comment>
<dbReference type="STRING" id="307972.A0A2G8KV43"/>
<feature type="compositionally biased region" description="Basic and acidic residues" evidence="1">
    <location>
        <begin position="383"/>
        <end position="405"/>
    </location>
</feature>
<dbReference type="InterPro" id="IPR032443">
    <property type="entry name" value="RAWUL"/>
</dbReference>
<feature type="compositionally biased region" description="Low complexity" evidence="1">
    <location>
        <begin position="10"/>
        <end position="22"/>
    </location>
</feature>
<accession>A0A2G8KV43</accession>
<dbReference type="CDD" id="cd17082">
    <property type="entry name" value="RAWUL_PCGF2_like"/>
    <property type="match status" value="1"/>
</dbReference>
<dbReference type="Proteomes" id="UP000230750">
    <property type="component" value="Unassembled WGS sequence"/>
</dbReference>
<feature type="region of interest" description="Disordered" evidence="1">
    <location>
        <begin position="197"/>
        <end position="217"/>
    </location>
</feature>
<dbReference type="EMBL" id="MRZV01000352">
    <property type="protein sequence ID" value="PIK51883.1"/>
    <property type="molecule type" value="Genomic_DNA"/>
</dbReference>